<dbReference type="InterPro" id="IPR001841">
    <property type="entry name" value="Znf_RING"/>
</dbReference>
<comment type="subunit">
    <text evidence="16">Component of the ribosome quality control complex (RQC).</text>
</comment>
<dbReference type="Proteomes" id="UP000037136">
    <property type="component" value="Unassembled WGS sequence"/>
</dbReference>
<evidence type="ECO:0000256" key="5">
    <source>
        <dbReference type="ARBA" id="ARBA00012483"/>
    </source>
</evidence>
<dbReference type="GO" id="GO:0061630">
    <property type="term" value="F:ubiquitin protein ligase activity"/>
    <property type="evidence" value="ECO:0007669"/>
    <property type="project" value="UniProtKB-UniRule"/>
</dbReference>
<dbReference type="Pfam" id="PF23280">
    <property type="entry name" value="TPR_26"/>
    <property type="match status" value="1"/>
</dbReference>
<evidence type="ECO:0000256" key="16">
    <source>
        <dbReference type="RuleBase" id="RU367090"/>
    </source>
</evidence>
<dbReference type="InterPro" id="IPR054476">
    <property type="entry name" value="Ltn1_N"/>
</dbReference>
<organism evidence="19 20">
    <name type="scientific">Ophiocordyceps unilateralis</name>
    <name type="common">Zombie-ant fungus</name>
    <name type="synonym">Torrubia unilateralis</name>
    <dbReference type="NCBI Taxonomy" id="268505"/>
    <lineage>
        <taxon>Eukaryota</taxon>
        <taxon>Fungi</taxon>
        <taxon>Dikarya</taxon>
        <taxon>Ascomycota</taxon>
        <taxon>Pezizomycotina</taxon>
        <taxon>Sordariomycetes</taxon>
        <taxon>Hypocreomycetidae</taxon>
        <taxon>Hypocreales</taxon>
        <taxon>Ophiocordycipitaceae</taxon>
        <taxon>Ophiocordyceps</taxon>
    </lineage>
</organism>
<dbReference type="SUPFAM" id="SSF48371">
    <property type="entry name" value="ARM repeat"/>
    <property type="match status" value="1"/>
</dbReference>
<evidence type="ECO:0000256" key="14">
    <source>
        <dbReference type="ARBA" id="ARBA00055150"/>
    </source>
</evidence>
<dbReference type="InterPro" id="IPR057030">
    <property type="entry name" value="TPR_Rkr-1"/>
</dbReference>
<keyword evidence="11 15" id="KW-0863">Zinc-finger</keyword>
<evidence type="ECO:0000256" key="12">
    <source>
        <dbReference type="ARBA" id="ARBA00022786"/>
    </source>
</evidence>
<dbReference type="InterPro" id="IPR002219">
    <property type="entry name" value="PKC_DAG/PE"/>
</dbReference>
<keyword evidence="12 16" id="KW-0833">Ubl conjugation pathway</keyword>
<accession>A0A2A9PG75</accession>
<dbReference type="SMART" id="SM00744">
    <property type="entry name" value="RINGv"/>
    <property type="match status" value="1"/>
</dbReference>
<dbReference type="GO" id="GO:0008270">
    <property type="term" value="F:zinc ion binding"/>
    <property type="evidence" value="ECO:0007669"/>
    <property type="project" value="UniProtKB-KW"/>
</dbReference>
<dbReference type="SMART" id="SM00184">
    <property type="entry name" value="RING"/>
    <property type="match status" value="1"/>
</dbReference>
<dbReference type="FunFam" id="3.30.40.10:FF:000038">
    <property type="entry name" value="E3 ubiquitin-protein ligase listerin"/>
    <property type="match status" value="1"/>
</dbReference>
<evidence type="ECO:0000256" key="15">
    <source>
        <dbReference type="PROSITE-ProRule" id="PRU00175"/>
    </source>
</evidence>
<gene>
    <name evidence="19" type="ORF">XA68_11711</name>
</gene>
<evidence type="ECO:0000256" key="3">
    <source>
        <dbReference type="ARBA" id="ARBA00004906"/>
    </source>
</evidence>
<dbReference type="OrthoDB" id="6108at2759"/>
<evidence type="ECO:0000256" key="1">
    <source>
        <dbReference type="ARBA" id="ARBA00000900"/>
    </source>
</evidence>
<evidence type="ECO:0000313" key="20">
    <source>
        <dbReference type="Proteomes" id="UP000037136"/>
    </source>
</evidence>
<dbReference type="GO" id="GO:0072344">
    <property type="term" value="P:rescue of stalled ribosome"/>
    <property type="evidence" value="ECO:0007669"/>
    <property type="project" value="UniProtKB-UniRule"/>
</dbReference>
<dbReference type="Pfam" id="PF23009">
    <property type="entry name" value="UBC_like"/>
    <property type="match status" value="1"/>
</dbReference>
<dbReference type="Gene3D" id="3.30.40.10">
    <property type="entry name" value="Zinc/RING finger domain, C3HC4 (zinc finger)"/>
    <property type="match status" value="1"/>
</dbReference>
<proteinExistence type="inferred from homology"/>
<dbReference type="PROSITE" id="PS50081">
    <property type="entry name" value="ZF_DAG_PE_2"/>
    <property type="match status" value="1"/>
</dbReference>
<dbReference type="InterPro" id="IPR039804">
    <property type="entry name" value="RING-CH-C4HC3_LTN1"/>
</dbReference>
<dbReference type="Pfam" id="PF22999">
    <property type="entry name" value="LTN1_E3_ligase_6th"/>
    <property type="match status" value="1"/>
</dbReference>
<dbReference type="PANTHER" id="PTHR12389:SF0">
    <property type="entry name" value="E3 UBIQUITIN-PROTEIN LIGASE LISTERIN"/>
    <property type="match status" value="1"/>
</dbReference>
<comment type="pathway">
    <text evidence="3 16">Protein modification; protein ubiquitination.</text>
</comment>
<evidence type="ECO:0000256" key="4">
    <source>
        <dbReference type="ARBA" id="ARBA00007997"/>
    </source>
</evidence>
<evidence type="ECO:0000259" key="18">
    <source>
        <dbReference type="PROSITE" id="PS50089"/>
    </source>
</evidence>
<dbReference type="CDD" id="cd16491">
    <property type="entry name" value="RING-CH-C4HC3_LTN1"/>
    <property type="match status" value="1"/>
</dbReference>
<dbReference type="EMBL" id="LAZP02000164">
    <property type="protein sequence ID" value="PFH59912.1"/>
    <property type="molecule type" value="Genomic_DNA"/>
</dbReference>
<dbReference type="EC" id="2.3.2.27" evidence="5 16"/>
<dbReference type="Pfam" id="PF22958">
    <property type="entry name" value="Ltn1_1st"/>
    <property type="match status" value="1"/>
</dbReference>
<dbReference type="GO" id="GO:1990112">
    <property type="term" value="C:RQC complex"/>
    <property type="evidence" value="ECO:0007669"/>
    <property type="project" value="UniProtKB-UniRule"/>
</dbReference>
<comment type="similarity">
    <text evidence="4 16">Belongs to the LTN1 family.</text>
</comment>
<dbReference type="PROSITE" id="PS50089">
    <property type="entry name" value="ZF_RING_2"/>
    <property type="match status" value="1"/>
</dbReference>
<keyword evidence="10" id="KW-0677">Repeat</keyword>
<evidence type="ECO:0000256" key="6">
    <source>
        <dbReference type="ARBA" id="ARBA00017157"/>
    </source>
</evidence>
<evidence type="ECO:0000256" key="8">
    <source>
        <dbReference type="ARBA" id="ARBA00022679"/>
    </source>
</evidence>
<evidence type="ECO:0000256" key="10">
    <source>
        <dbReference type="ARBA" id="ARBA00022737"/>
    </source>
</evidence>
<keyword evidence="20" id="KW-1185">Reference proteome</keyword>
<evidence type="ECO:0000256" key="2">
    <source>
        <dbReference type="ARBA" id="ARBA00004514"/>
    </source>
</evidence>
<comment type="function">
    <text evidence="14">E3 ubiquitin-protein ligase component of the ribosome quality control complex (RQC), a ribosome-associated complex that mediates ubiquitination and extraction of incompletely synthesized nascent chains for proteasomal degradation. Mediates ubiquitination of proteins derived from mRNAs lacking stop codons (non-stop proteins) and other translation arrest products induced by poly-lysine sequences and tandem rare codons. Ubiquitination leads to CDC48 recruitment for extraction and degradation of the incomplete translation product. May indirectly play a role in chromatin function and transcription.</text>
</comment>
<dbReference type="GO" id="GO:0016567">
    <property type="term" value="P:protein ubiquitination"/>
    <property type="evidence" value="ECO:0007669"/>
    <property type="project" value="UniProtKB-UniPathway"/>
</dbReference>
<keyword evidence="8 16" id="KW-0808">Transferase</keyword>
<dbReference type="SUPFAM" id="SSF57850">
    <property type="entry name" value="RING/U-box"/>
    <property type="match status" value="1"/>
</dbReference>
<dbReference type="SMART" id="SM01197">
    <property type="entry name" value="FANCL_C"/>
    <property type="match status" value="1"/>
</dbReference>
<reference evidence="19 20" key="1">
    <citation type="journal article" date="2015" name="BMC Genomics">
        <title>Gene expression during zombie ant biting behavior reflects the complexity underlying fungal parasitic behavioral manipulation.</title>
        <authorList>
            <person name="de Bekker C."/>
            <person name="Ohm R.A."/>
            <person name="Loreto R.G."/>
            <person name="Sebastian A."/>
            <person name="Albert I."/>
            <person name="Merrow M."/>
            <person name="Brachmann A."/>
            <person name="Hughes D.P."/>
        </authorList>
    </citation>
    <scope>NUCLEOTIDE SEQUENCE [LARGE SCALE GENOMIC DNA]</scope>
    <source>
        <strain evidence="19 20">SC16a</strain>
    </source>
</reference>
<dbReference type="GO" id="GO:1990116">
    <property type="term" value="P:ribosome-associated ubiquitin-dependent protein catabolic process"/>
    <property type="evidence" value="ECO:0007669"/>
    <property type="project" value="UniProtKB-UniRule"/>
</dbReference>
<reference evidence="19 20" key="2">
    <citation type="journal article" date="2017" name="Sci. Rep.">
        <title>Ant-infecting Ophiocordyceps genomes reveal a high diversity of potential behavioral manipulation genes and a possible major role for enterotoxins.</title>
        <authorList>
            <person name="de Bekker C."/>
            <person name="Ohm R.A."/>
            <person name="Evans H.C."/>
            <person name="Brachmann A."/>
            <person name="Hughes D.P."/>
        </authorList>
    </citation>
    <scope>NUCLEOTIDE SEQUENCE [LARGE SCALE GENOMIC DNA]</scope>
    <source>
        <strain evidence="19 20">SC16a</strain>
    </source>
</reference>
<evidence type="ECO:0000256" key="13">
    <source>
        <dbReference type="ARBA" id="ARBA00022833"/>
    </source>
</evidence>
<dbReference type="InterPro" id="IPR016024">
    <property type="entry name" value="ARM-type_fold"/>
</dbReference>
<evidence type="ECO:0000256" key="7">
    <source>
        <dbReference type="ARBA" id="ARBA00022490"/>
    </source>
</evidence>
<dbReference type="STRING" id="268505.A0A2A9PG75"/>
<keyword evidence="9 16" id="KW-0479">Metal-binding</keyword>
<keyword evidence="13 16" id="KW-0862">Zinc</keyword>
<evidence type="ECO:0000256" key="9">
    <source>
        <dbReference type="ARBA" id="ARBA00022723"/>
    </source>
</evidence>
<protein>
    <recommendedName>
        <fullName evidence="6 16">E3 ubiquitin-protein ligase listerin</fullName>
        <ecNumber evidence="5 16">2.3.2.27</ecNumber>
    </recommendedName>
    <alternativeName>
        <fullName evidence="16">RING-type E3 ubiquitin transferase listerin</fullName>
    </alternativeName>
</protein>
<feature type="domain" description="Phorbol-ester/DAG-type" evidence="17">
    <location>
        <begin position="1541"/>
        <end position="1600"/>
    </location>
</feature>
<comment type="caution">
    <text evidence="19">The sequence shown here is derived from an EMBL/GenBank/DDBJ whole genome shotgun (WGS) entry which is preliminary data.</text>
</comment>
<dbReference type="PANTHER" id="PTHR12389">
    <property type="entry name" value="ZINC FINGER PROTEIN 294"/>
    <property type="match status" value="1"/>
</dbReference>
<comment type="subcellular location">
    <subcellularLocation>
        <location evidence="2">Cytoplasm</location>
        <location evidence="2">Cytosol</location>
    </subcellularLocation>
</comment>
<comment type="catalytic activity">
    <reaction evidence="1 16">
        <text>S-ubiquitinyl-[E2 ubiquitin-conjugating enzyme]-L-cysteine + [acceptor protein]-L-lysine = [E2 ubiquitin-conjugating enzyme]-L-cysteine + N(6)-ubiquitinyl-[acceptor protein]-L-lysine.</text>
        <dbReference type="EC" id="2.3.2.27"/>
    </reaction>
</comment>
<dbReference type="InterPro" id="IPR054478">
    <property type="entry name" value="LTN1_UBC"/>
</dbReference>
<dbReference type="InterPro" id="IPR054477">
    <property type="entry name" value="LTN1_E3_ligase_6th"/>
</dbReference>
<sequence>MKRRGASRPVDGPRVSFGSGFGSSASGSSLSYLTEPPSFAAVTDANVVVILKNALKKDSTTKTKALEDLLAHIRAHPFDQGGVDDALLEIWAHLYPRISIDNSRRVRELSHLIQFQLMTSARKRMERHVPRIVGSWLAGLYDRDRVVARAVDQGLSSLLASQDKITAFWSKCQSQILDYAIGAAQETQDTLSDERATTAEDAEAKYNRVIVASLSLVLGLLRLGDDVVERSRQKLDMFFEEDIVWQSITSKDALVRKTVCQLLLLCLERQLPYAESTRAKQAFVTGGLKTKQSGTAMDFVRALTKLTQRDPAVWAAQTNTRKPPLARLQTFIARGSQGGPAEFWSCLDQLLASLPTQDQTLDTASDLLSSLKSGITGREEPRTNAPVGWKCYADAIQRCLRTLSDEDRLVVVRQHLFPLLEQFLFSASDKRSPIPFGPKATSLVVELHLGLAQLSPRLAEATADEWTRLAAVFCGELSGSLPEVSSAFQESQIKVGEQGRRWFGLTGSVHTACRDSGDVRDPTTGPSAKVILQCLDLLESRNLRPFGAAQTLEHAMSQSPHLFAADVSRRVVDFLSSAAGDMVKLLESPSGPNLFSSLSILSAIPGLQTEYENLWQEWTRAVLALPKGESRSLALAQLVSQEKAAPLASQSKQLQALIYSQAMEAVETAECNADESAMPVVEAALASRALEANTSSKITGHLVEMLGKETPQTGSILDMLELIAKRRPELFSQSESVHTDLVAHLLSLSECGDDSTSSQAARIRSLLDTHGEGSLPAAEIIQTNLERAGPQSLDVHTLAAQAEAAIDTNMRWQDILPSTKVWLAELSPLLERPINPSLAIMNPIGGAMALPRVSSLRRHGSQMSRDRQGRCIPARMALYAQAVLGSASAVVHLPRQSCIELLHVQCLSAQLASDQRASLDDDGLWMSMDEDAIAQAEELMTSSRHLMREMVTLANGWNKDSGDDASSVVHGLVDLTMKEAAELTSRGVHNCRVLSELIQILIEIHGVPPSLDEMYLGSEMLKAKPETALPLAGLLTGLGESLRSSKATSNLCNRLISDVADTDPDSDQSRMTTVLLTLCAQVYDSGELPVANNRIVFAVRQMTSWTEDPNLDAAFGAEICRLLGQLLPCMKDVYGPYWEKALHFCVGLWKRAGQLPLVEALPFLYESLKLLIVLEQLSDPNDDLQDALIDFGAEKCSGLLQLMKLPRDKSSEPLEMVDAMLCREVETIAVAQLPPSTKLFPLVASASRDVQTAAFNLLHRKIPAQQEEQSIDLLLDKTDARLPDELLSLLLDAPTLEEFSDEALSLFPSSVRCYLLSWKLLFDELSTPSFKIRTDLTEHLKTEEIIKPLLEFLFDVLGHSAAHPLNLDKENIGPAELCDYDIEQAESVTAEKSMLWLLAHLYYLVLRYTPGLFRAWYLDCRSKQTKMAVEAWTSKYISPLIVADALDKVQVWADAQEPSTSSDNKELVVKVSKAAREVTAGYEVDESQAAIVIKVPADYPIGGVTVSGLRRVAVSERKWQSWIMTTQGVITFSNGSIIDGLHVFRRNMVGALRGQSECAICYSIISSDKRMPDKRCSTCKNFFHRTCLYRWFQTSSQNTCPLCRNPIDYLGADTVKRR</sequence>
<evidence type="ECO:0000313" key="19">
    <source>
        <dbReference type="EMBL" id="PFH59912.1"/>
    </source>
</evidence>
<evidence type="ECO:0000259" key="17">
    <source>
        <dbReference type="PROSITE" id="PS50081"/>
    </source>
</evidence>
<dbReference type="GO" id="GO:0043023">
    <property type="term" value="F:ribosomal large subunit binding"/>
    <property type="evidence" value="ECO:0007669"/>
    <property type="project" value="TreeGrafter"/>
</dbReference>
<feature type="domain" description="RING-type" evidence="18">
    <location>
        <begin position="1558"/>
        <end position="1604"/>
    </location>
</feature>
<dbReference type="InterPro" id="IPR013083">
    <property type="entry name" value="Znf_RING/FYVE/PHD"/>
</dbReference>
<name>A0A2A9PG75_OPHUN</name>
<comment type="function">
    <text evidence="16">E3 ubiquitin-protein ligase. Component of the ribosome quality control complex (RQC), a ribosome-associated complex that mediates ubiquitination and extraction of incompletely synthesized nascent chains for proteasomal degradation.</text>
</comment>
<dbReference type="InterPro" id="IPR011016">
    <property type="entry name" value="Znf_RING-CH"/>
</dbReference>
<dbReference type="InterPro" id="IPR039795">
    <property type="entry name" value="LTN1/Rkr1"/>
</dbReference>
<evidence type="ECO:0000256" key="11">
    <source>
        <dbReference type="ARBA" id="ARBA00022771"/>
    </source>
</evidence>
<keyword evidence="7" id="KW-0963">Cytoplasm</keyword>
<dbReference type="UniPathway" id="UPA00143"/>
<dbReference type="GO" id="GO:0005829">
    <property type="term" value="C:cytosol"/>
    <property type="evidence" value="ECO:0007669"/>
    <property type="project" value="UniProtKB-SubCell"/>
</dbReference>
<dbReference type="Pfam" id="PF13639">
    <property type="entry name" value="zf-RING_2"/>
    <property type="match status" value="1"/>
</dbReference>